<evidence type="ECO:0000256" key="1">
    <source>
        <dbReference type="ARBA" id="ARBA00022837"/>
    </source>
</evidence>
<dbReference type="SUPFAM" id="SSF47473">
    <property type="entry name" value="EF-hand"/>
    <property type="match status" value="1"/>
</dbReference>
<dbReference type="SUPFAM" id="SSF81383">
    <property type="entry name" value="F-box domain"/>
    <property type="match status" value="1"/>
</dbReference>
<dbReference type="InterPro" id="IPR036047">
    <property type="entry name" value="F-box-like_dom_sf"/>
</dbReference>
<evidence type="ECO:0000313" key="5">
    <source>
        <dbReference type="EMBL" id="OBZ89900.1"/>
    </source>
</evidence>
<dbReference type="AlphaFoldDB" id="A0A1C7NLP4"/>
<dbReference type="InterPro" id="IPR001810">
    <property type="entry name" value="F-box_dom"/>
</dbReference>
<accession>A0A1C7NLP4</accession>
<evidence type="ECO:0008006" key="7">
    <source>
        <dbReference type="Google" id="ProtNLM"/>
    </source>
</evidence>
<reference evidence="5 6" key="1">
    <citation type="submission" date="2016-03" db="EMBL/GenBank/DDBJ databases">
        <title>Choanephora cucurbitarum.</title>
        <authorList>
            <person name="Min B."/>
            <person name="Park H."/>
            <person name="Park J.-H."/>
            <person name="Shin H.-D."/>
            <person name="Choi I.-G."/>
        </authorList>
    </citation>
    <scope>NUCLEOTIDE SEQUENCE [LARGE SCALE GENOMIC DNA]</scope>
    <source>
        <strain evidence="5 6">KUS-F28377</strain>
    </source>
</reference>
<dbReference type="PROSITE" id="PS00018">
    <property type="entry name" value="EF_HAND_1"/>
    <property type="match status" value="1"/>
</dbReference>
<dbReference type="InterPro" id="IPR002048">
    <property type="entry name" value="EF_hand_dom"/>
</dbReference>
<proteinExistence type="predicted"/>
<dbReference type="InterPro" id="IPR018247">
    <property type="entry name" value="EF_Hand_1_Ca_BS"/>
</dbReference>
<name>A0A1C7NLP4_9FUNG</name>
<dbReference type="EMBL" id="LUGH01000073">
    <property type="protein sequence ID" value="OBZ89900.1"/>
    <property type="molecule type" value="Genomic_DNA"/>
</dbReference>
<keyword evidence="6" id="KW-1185">Reference proteome</keyword>
<dbReference type="OrthoDB" id="26525at2759"/>
<dbReference type="InterPro" id="IPR011992">
    <property type="entry name" value="EF-hand-dom_pair"/>
</dbReference>
<dbReference type="InParanoid" id="A0A1C7NLP4"/>
<evidence type="ECO:0000256" key="2">
    <source>
        <dbReference type="SAM" id="MobiDB-lite"/>
    </source>
</evidence>
<organism evidence="5 6">
    <name type="scientific">Choanephora cucurbitarum</name>
    <dbReference type="NCBI Taxonomy" id="101091"/>
    <lineage>
        <taxon>Eukaryota</taxon>
        <taxon>Fungi</taxon>
        <taxon>Fungi incertae sedis</taxon>
        <taxon>Mucoromycota</taxon>
        <taxon>Mucoromycotina</taxon>
        <taxon>Mucoromycetes</taxon>
        <taxon>Mucorales</taxon>
        <taxon>Mucorineae</taxon>
        <taxon>Choanephoraceae</taxon>
        <taxon>Choanephoroideae</taxon>
        <taxon>Choanephora</taxon>
    </lineage>
</organism>
<keyword evidence="1" id="KW-0106">Calcium</keyword>
<dbReference type="Proteomes" id="UP000093000">
    <property type="component" value="Unassembled WGS sequence"/>
</dbReference>
<feature type="domain" description="F-box" evidence="3">
    <location>
        <begin position="2"/>
        <end position="49"/>
    </location>
</feature>
<feature type="domain" description="EF-hand" evidence="4">
    <location>
        <begin position="217"/>
        <end position="252"/>
    </location>
</feature>
<comment type="caution">
    <text evidence="5">The sequence shown here is derived from an EMBL/GenBank/DDBJ whole genome shotgun (WGS) entry which is preliminary data.</text>
</comment>
<protein>
    <recommendedName>
        <fullName evidence="7">EF-hand domain-containing protein</fullName>
    </recommendedName>
</protein>
<gene>
    <name evidence="5" type="ORF">A0J61_02060</name>
</gene>
<feature type="region of interest" description="Disordered" evidence="2">
    <location>
        <begin position="291"/>
        <end position="314"/>
    </location>
</feature>
<dbReference type="STRING" id="101091.A0A1C7NLP4"/>
<evidence type="ECO:0000259" key="4">
    <source>
        <dbReference type="PROSITE" id="PS50222"/>
    </source>
</evidence>
<sequence>MTLQIERFPDIVIEGLAFLLEPRDILQLGLCSKSLYQLFMLNNNLWKAKTVNDFGDLFQVYTLFNTASGLTLDSGLAEKFSQEPADWRTYYVQKNKAVAVEDDTALMDQADKEYAHAQAQLETFQQDGNVDTLVQVASKMIWILDTFPGHAGCYYILAFILFVLNKLEEALALLQMGRVVDPSFEPIDMLEEEIDRIASGYQGEEKLVTEDNQLSQPLTDVLIEIFNRFDQDKDGALSPKELTNFIVKTNGMQPPPAFLRQMALKFGGNQKGWLTQQGFLGFYLEQTLDDPSETRNDLGVHGYDPQSLKQKMEE</sequence>
<dbReference type="Gene3D" id="1.10.238.10">
    <property type="entry name" value="EF-hand"/>
    <property type="match status" value="1"/>
</dbReference>
<evidence type="ECO:0000259" key="3">
    <source>
        <dbReference type="PROSITE" id="PS50181"/>
    </source>
</evidence>
<dbReference type="GO" id="GO:0005509">
    <property type="term" value="F:calcium ion binding"/>
    <property type="evidence" value="ECO:0007669"/>
    <property type="project" value="InterPro"/>
</dbReference>
<evidence type="ECO:0000313" key="6">
    <source>
        <dbReference type="Proteomes" id="UP000093000"/>
    </source>
</evidence>
<dbReference type="PROSITE" id="PS50181">
    <property type="entry name" value="FBOX"/>
    <property type="match status" value="1"/>
</dbReference>
<dbReference type="PROSITE" id="PS50222">
    <property type="entry name" value="EF_HAND_2"/>
    <property type="match status" value="1"/>
</dbReference>